<feature type="binding site" evidence="3">
    <location>
        <position position="8"/>
    </location>
    <ligand>
        <name>a divalent metal cation</name>
        <dbReference type="ChEBI" id="CHEBI:60240"/>
        <label>1</label>
    </ligand>
</feature>
<dbReference type="PIRSF" id="PIRSF005902">
    <property type="entry name" value="DNase_TatD"/>
    <property type="match status" value="1"/>
</dbReference>
<dbReference type="KEGG" id="scr:SCHRY_v1c10190"/>
<keyword evidence="5" id="KW-1185">Reference proteome</keyword>
<reference evidence="4 5" key="1">
    <citation type="journal article" date="2013" name="Genome Biol. Evol.">
        <title>Complete genomes of two dipteran-associated spiroplasmas provided insights into the origin, dynamics, and impacts of viral invasion in spiroplasma.</title>
        <authorList>
            <person name="Ku C."/>
            <person name="Lo W.S."/>
            <person name="Chen L.L."/>
            <person name="Kuo C.H."/>
        </authorList>
    </citation>
    <scope>NUCLEOTIDE SEQUENCE [LARGE SCALE GENOMIC DNA]</scope>
    <source>
        <strain evidence="4 5">DF-1</strain>
    </source>
</reference>
<dbReference type="Gene3D" id="3.20.20.140">
    <property type="entry name" value="Metal-dependent hydrolases"/>
    <property type="match status" value="1"/>
</dbReference>
<organism evidence="4 5">
    <name type="scientific">Spiroplasma chrysopicola DF-1</name>
    <dbReference type="NCBI Taxonomy" id="1276227"/>
    <lineage>
        <taxon>Bacteria</taxon>
        <taxon>Bacillati</taxon>
        <taxon>Mycoplasmatota</taxon>
        <taxon>Mollicutes</taxon>
        <taxon>Entomoplasmatales</taxon>
        <taxon>Spiroplasmataceae</taxon>
        <taxon>Spiroplasma</taxon>
    </lineage>
</organism>
<dbReference type="PROSITE" id="PS01090">
    <property type="entry name" value="TATD_2"/>
    <property type="match status" value="1"/>
</dbReference>
<dbReference type="InterPro" id="IPR032466">
    <property type="entry name" value="Metal_Hydrolase"/>
</dbReference>
<dbReference type="Proteomes" id="UP000013964">
    <property type="component" value="Chromosome"/>
</dbReference>
<dbReference type="OrthoDB" id="9810005at2"/>
<dbReference type="Pfam" id="PF01026">
    <property type="entry name" value="TatD_DNase"/>
    <property type="match status" value="1"/>
</dbReference>
<evidence type="ECO:0000313" key="5">
    <source>
        <dbReference type="Proteomes" id="UP000013964"/>
    </source>
</evidence>
<evidence type="ECO:0000256" key="3">
    <source>
        <dbReference type="PIRSR" id="PIRSR005902-1"/>
    </source>
</evidence>
<dbReference type="GO" id="GO:0046872">
    <property type="term" value="F:metal ion binding"/>
    <property type="evidence" value="ECO:0007669"/>
    <property type="project" value="UniProtKB-KW"/>
</dbReference>
<protein>
    <submittedName>
        <fullName evidence="4">Mg-dependent DNase</fullName>
    </submittedName>
</protein>
<dbReference type="GO" id="GO:0004536">
    <property type="term" value="F:DNA nuclease activity"/>
    <property type="evidence" value="ECO:0007669"/>
    <property type="project" value="InterPro"/>
</dbReference>
<gene>
    <name evidence="4" type="primary">tatD</name>
    <name evidence="4" type="ORF">SCHRY_v1c10190</name>
</gene>
<feature type="binding site" evidence="3">
    <location>
        <position position="131"/>
    </location>
    <ligand>
        <name>a divalent metal cation</name>
        <dbReference type="ChEBI" id="CHEBI:60240"/>
        <label>2</label>
    </ligand>
</feature>
<dbReference type="HOGENOM" id="CLU_031506_4_0_14"/>
<feature type="binding site" evidence="3">
    <location>
        <position position="10"/>
    </location>
    <ligand>
        <name>a divalent metal cation</name>
        <dbReference type="ChEBI" id="CHEBI:60240"/>
        <label>1</label>
    </ligand>
</feature>
<dbReference type="NCBIfam" id="TIGR00010">
    <property type="entry name" value="YchF/TatD family DNA exonuclease"/>
    <property type="match status" value="1"/>
</dbReference>
<evidence type="ECO:0000256" key="1">
    <source>
        <dbReference type="ARBA" id="ARBA00022723"/>
    </source>
</evidence>
<dbReference type="CDD" id="cd01310">
    <property type="entry name" value="TatD_DNAse"/>
    <property type="match status" value="1"/>
</dbReference>
<sequence>MQGIFDTHCHLMSEEYKDEETALILEDAKFSGVQWFNNVGYDMESSKKAIQAANEFDFVYATIGIHPTDVARYGTEDLKDLDKLLNNSKVIAVGEIGLDYYHKHVSHDLQKEWFIKQLHLAKKHDLPVAIHCRDAYEECLHILKTEKIKKGLMHCYSGDAEMAKKFLDLGFYISFSGTVTFKNASQLREVAKMVPLDKILVETDAPYLTPDPYRGQKNYPKYIAYTVAQIAKIKDIPVSEMIRITTKNAFKVFNIKE</sequence>
<dbReference type="PROSITE" id="PS01091">
    <property type="entry name" value="TATD_3"/>
    <property type="match status" value="1"/>
</dbReference>
<dbReference type="InterPro" id="IPR018228">
    <property type="entry name" value="DNase_TatD-rel_CS"/>
</dbReference>
<dbReference type="SUPFAM" id="SSF51556">
    <property type="entry name" value="Metallo-dependent hydrolases"/>
    <property type="match status" value="1"/>
</dbReference>
<feature type="binding site" evidence="3">
    <location>
        <position position="154"/>
    </location>
    <ligand>
        <name>a divalent metal cation</name>
        <dbReference type="ChEBI" id="CHEBI:60240"/>
        <label>2</label>
    </ligand>
</feature>
<proteinExistence type="predicted"/>
<feature type="binding site" evidence="3">
    <location>
        <position position="95"/>
    </location>
    <ligand>
        <name>a divalent metal cation</name>
        <dbReference type="ChEBI" id="CHEBI:60240"/>
        <label>1</label>
    </ligand>
</feature>
<evidence type="ECO:0000313" key="4">
    <source>
        <dbReference type="EMBL" id="AGM25591.1"/>
    </source>
</evidence>
<accession>R4UJV6</accession>
<dbReference type="InterPro" id="IPR001130">
    <property type="entry name" value="TatD-like"/>
</dbReference>
<dbReference type="AlphaFoldDB" id="R4UJV6"/>
<feature type="binding site" evidence="3">
    <location>
        <position position="204"/>
    </location>
    <ligand>
        <name>a divalent metal cation</name>
        <dbReference type="ChEBI" id="CHEBI:60240"/>
        <label>1</label>
    </ligand>
</feature>
<dbReference type="EMBL" id="CP005077">
    <property type="protein sequence ID" value="AGM25591.1"/>
    <property type="molecule type" value="Genomic_DNA"/>
</dbReference>
<dbReference type="PANTHER" id="PTHR46124:SF2">
    <property type="entry name" value="D-AMINOACYL-TRNA DEACYLASE"/>
    <property type="match status" value="1"/>
</dbReference>
<dbReference type="InterPro" id="IPR015991">
    <property type="entry name" value="TatD/YcfH-like"/>
</dbReference>
<evidence type="ECO:0000256" key="2">
    <source>
        <dbReference type="ARBA" id="ARBA00022801"/>
    </source>
</evidence>
<dbReference type="RefSeq" id="WP_016339409.1">
    <property type="nucleotide sequence ID" value="NC_021280.1"/>
</dbReference>
<keyword evidence="1 3" id="KW-0479">Metal-binding</keyword>
<dbReference type="PATRIC" id="fig|1276227.3.peg.1020"/>
<dbReference type="PANTHER" id="PTHR46124">
    <property type="entry name" value="D-AMINOACYL-TRNA DEACYLASE"/>
    <property type="match status" value="1"/>
</dbReference>
<dbReference type="GO" id="GO:0005829">
    <property type="term" value="C:cytosol"/>
    <property type="evidence" value="ECO:0007669"/>
    <property type="project" value="TreeGrafter"/>
</dbReference>
<dbReference type="STRING" id="1276227.SCHRY_v1c10190"/>
<dbReference type="eggNOG" id="COG0084">
    <property type="taxonomic scope" value="Bacteria"/>
</dbReference>
<keyword evidence="2" id="KW-0378">Hydrolase</keyword>
<name>R4UJV6_9MOLU</name>
<dbReference type="FunFam" id="3.20.20.140:FF:000005">
    <property type="entry name" value="TatD family hydrolase"/>
    <property type="match status" value="1"/>
</dbReference>
<dbReference type="GO" id="GO:0016788">
    <property type="term" value="F:hydrolase activity, acting on ester bonds"/>
    <property type="evidence" value="ECO:0007669"/>
    <property type="project" value="InterPro"/>
</dbReference>